<dbReference type="InterPro" id="IPR036394">
    <property type="entry name" value="Ribosomal_uL22_sf"/>
</dbReference>
<dbReference type="GO" id="GO:0005840">
    <property type="term" value="C:ribosome"/>
    <property type="evidence" value="ECO:0007669"/>
    <property type="project" value="UniProtKB-KW"/>
</dbReference>
<dbReference type="PANTHER" id="PTHR11593:SF10">
    <property type="entry name" value="60S RIBOSOMAL PROTEIN L17"/>
    <property type="match status" value="1"/>
</dbReference>
<keyword evidence="3 5" id="KW-0687">Ribonucleoprotein</keyword>
<dbReference type="SUPFAM" id="SSF54843">
    <property type="entry name" value="Ribosomal protein L22"/>
    <property type="match status" value="1"/>
</dbReference>
<name>A0ABY8CEQ3_9ARCH</name>
<keyword evidence="2 5" id="KW-0689">Ribosomal protein</keyword>
<keyword evidence="8" id="KW-1185">Reference proteome</keyword>
<dbReference type="RefSeq" id="WP_347722077.1">
    <property type="nucleotide sequence ID" value="NZ_CP104395.1"/>
</dbReference>
<evidence type="ECO:0000256" key="5">
    <source>
        <dbReference type="RuleBase" id="RU004005"/>
    </source>
</evidence>
<evidence type="ECO:0000256" key="4">
    <source>
        <dbReference type="NCBIfam" id="TIGR01038"/>
    </source>
</evidence>
<dbReference type="InterPro" id="IPR005721">
    <property type="entry name" value="Ribosomal_uL22_euk/arc"/>
</dbReference>
<dbReference type="InterPro" id="IPR001063">
    <property type="entry name" value="Ribosomal_uL22"/>
</dbReference>
<proteinExistence type="inferred from homology"/>
<organism evidence="7 8">
    <name type="scientific">Candidatus Nanohalococcus occultus</name>
    <dbReference type="NCBI Taxonomy" id="2978047"/>
    <lineage>
        <taxon>Archaea</taxon>
        <taxon>Candidatus Nanohalarchaeota</taxon>
        <taxon>Candidatus Nanohalarchaeota incertae sedis</taxon>
        <taxon>Candidatus Nanohalococcus</taxon>
    </lineage>
</organism>
<evidence type="ECO:0000256" key="1">
    <source>
        <dbReference type="ARBA" id="ARBA00009451"/>
    </source>
</evidence>
<dbReference type="PANTHER" id="PTHR11593">
    <property type="entry name" value="60S RIBOSOMAL PROTEIN L17"/>
    <property type="match status" value="1"/>
</dbReference>
<evidence type="ECO:0000256" key="2">
    <source>
        <dbReference type="ARBA" id="ARBA00022980"/>
    </source>
</evidence>
<accession>A0ABY8CEQ3</accession>
<dbReference type="EMBL" id="CP104395">
    <property type="protein sequence ID" value="WEL19205.1"/>
    <property type="molecule type" value="Genomic_DNA"/>
</dbReference>
<dbReference type="Proteomes" id="UP001218034">
    <property type="component" value="Chromosome"/>
</dbReference>
<evidence type="ECO:0000313" key="7">
    <source>
        <dbReference type="EMBL" id="WEL19205.1"/>
    </source>
</evidence>
<keyword evidence="6" id="KW-0699">rRNA-binding</keyword>
<dbReference type="Gene3D" id="3.90.470.10">
    <property type="entry name" value="Ribosomal protein L22/L17"/>
    <property type="match status" value="1"/>
</dbReference>
<gene>
    <name evidence="7" type="primary">rplV</name>
    <name evidence="7" type="ORF">SVXNc_0173</name>
</gene>
<evidence type="ECO:0000313" key="8">
    <source>
        <dbReference type="Proteomes" id="UP001218034"/>
    </source>
</evidence>
<dbReference type="GeneID" id="90589608"/>
<reference evidence="7 8" key="1">
    <citation type="submission" date="2022-09" db="EMBL/GenBank/DDBJ databases">
        <title>Xylan utilization by haloarchaea-nanohaloarchaea associations.</title>
        <authorList>
            <person name="Yakimov M."/>
        </authorList>
    </citation>
    <scope>NUCLEOTIDE SEQUENCE [LARGE SCALE GENOMIC DNA]</scope>
    <source>
        <strain evidence="7 8">SVXNc</strain>
    </source>
</reference>
<dbReference type="NCBIfam" id="TIGR01038">
    <property type="entry name" value="uL22_arch_euk"/>
    <property type="match status" value="1"/>
</dbReference>
<evidence type="ECO:0000256" key="3">
    <source>
        <dbReference type="ARBA" id="ARBA00023274"/>
    </source>
</evidence>
<protein>
    <recommendedName>
        <fullName evidence="4 6">50S ribosomal protein L22</fullName>
    </recommendedName>
</protein>
<sequence length="138" mass="15147">MPINTEPHQSKAVGKNLRVSWKHCTEIGRWIKGDSLEKAVNKLEQVQEKNLAVPATKFDSDAGHVSGQGKGRYPQNAAEEVLKLLNLAEANAENEGLNTAALEVQKVVTNKGPKIRTPKRHRGQSIKSAHVKIVVGER</sequence>
<dbReference type="Pfam" id="PF00237">
    <property type="entry name" value="Ribosomal_L22"/>
    <property type="match status" value="1"/>
</dbReference>
<comment type="similarity">
    <text evidence="1 5">Belongs to the universal ribosomal protein uL22 family.</text>
</comment>
<evidence type="ECO:0000256" key="6">
    <source>
        <dbReference type="RuleBase" id="RU004007"/>
    </source>
</evidence>
<keyword evidence="6" id="KW-0694">RNA-binding</keyword>
<comment type="subunit">
    <text evidence="6">Part of the 50S ribosomal subunit.</text>
</comment>
<comment type="function">
    <text evidence="6">This protein binds specifically to 23S rRNA. It makes multiple contacts with different domains of the 23S rRNA in the assembled 50S subunit and ribosome.</text>
</comment>